<organism evidence="5 6">
    <name type="scientific">Knoellia aerolata DSM 18566</name>
    <dbReference type="NCBI Taxonomy" id="1385519"/>
    <lineage>
        <taxon>Bacteria</taxon>
        <taxon>Bacillati</taxon>
        <taxon>Actinomycetota</taxon>
        <taxon>Actinomycetes</taxon>
        <taxon>Micrococcales</taxon>
        <taxon>Intrasporangiaceae</taxon>
        <taxon>Knoellia</taxon>
    </lineage>
</organism>
<feature type="transmembrane region" description="Helical" evidence="2">
    <location>
        <begin position="324"/>
        <end position="343"/>
    </location>
</feature>
<dbReference type="GO" id="GO:0016747">
    <property type="term" value="F:acyltransferase activity, transferring groups other than amino-acyl groups"/>
    <property type="evidence" value="ECO:0007669"/>
    <property type="project" value="InterPro"/>
</dbReference>
<dbReference type="STRING" id="1385519.N801_07580"/>
<evidence type="ECO:0000256" key="1">
    <source>
        <dbReference type="SAM" id="MobiDB-lite"/>
    </source>
</evidence>
<evidence type="ECO:0008006" key="7">
    <source>
        <dbReference type="Google" id="ProtNLM"/>
    </source>
</evidence>
<dbReference type="EMBL" id="AVPL01000018">
    <property type="protein sequence ID" value="KGN41402.1"/>
    <property type="molecule type" value="Genomic_DNA"/>
</dbReference>
<accession>A0A0A0JZ87</accession>
<feature type="transmembrane region" description="Helical" evidence="2">
    <location>
        <begin position="196"/>
        <end position="214"/>
    </location>
</feature>
<gene>
    <name evidence="5" type="ORF">N801_07580</name>
</gene>
<dbReference type="eggNOG" id="COG1835">
    <property type="taxonomic scope" value="Bacteria"/>
</dbReference>
<dbReference type="AlphaFoldDB" id="A0A0A0JZ87"/>
<feature type="transmembrane region" description="Helical" evidence="2">
    <location>
        <begin position="259"/>
        <end position="280"/>
    </location>
</feature>
<proteinExistence type="predicted"/>
<dbReference type="InterPro" id="IPR050879">
    <property type="entry name" value="Acyltransferase_3"/>
</dbReference>
<dbReference type="InterPro" id="IPR043968">
    <property type="entry name" value="SGNH"/>
</dbReference>
<dbReference type="Pfam" id="PF19040">
    <property type="entry name" value="SGNH"/>
    <property type="match status" value="1"/>
</dbReference>
<protein>
    <recommendedName>
        <fullName evidence="7">Acyltransferase</fullName>
    </recommendedName>
</protein>
<sequence length="689" mass="73788">MVIDTASGTRATTARQAGSPVATGDRRRLDVQGLRAVAVLVVVGYHAGLPLPGGFVGVDVFFVISGFVITGMLHREWAAHGRIRFARFYLRRFKRLTPALALMVAVTVLLSTLFLSPLGAQQSTAQTAVGAMFLLANAVIARTTGDYFDAPAETNALLHTWSLSVEEQFYLCFPLLLAGCWWLARRRGWKARRVASVVVAAAATLSFGIAVAVSRGLELQAGEMLVGFYGPLTRVWEFGAGALLALVPSWSGARSRRSGIAQGVLGAGLLVASLVLISGATPFPGAWTLLPVAATALLIRAGGRDDNVVARLLRARPMVRVGDWSYSIYLWHWPFIVFAGALWPNQPIALVLAALLSIAPAVASYIWVEEPIRAREFRGSGRIARLVVPSVAIPVVLGLLLGASVRQGFWAPTIRVHQAAVLETQRGCHSFEPLSLRSVSGCTWNGSADGAPVYLVGDSHARHFGEALIRAGEDLGRPVVIATASACPFVDLHLRDSSAHQQHDPACRSYVQGTLDHLRNAARGTVVLSSSDLYWRDPTFAAGPTAETMSTETQSKMALATQALKATVGTLRDAGHQVVLVQTVPRWDGVDAWSPASCTVVSLLSSVWSCEQGMPVERATARQGAVRNMLEGVASATGSGVVDPWVRLCPRGWCSTHGAQGSQYKDTNHLTVRQSAEFAVDFRELLVVA</sequence>
<evidence type="ECO:0000259" key="3">
    <source>
        <dbReference type="Pfam" id="PF01757"/>
    </source>
</evidence>
<dbReference type="GO" id="GO:0016020">
    <property type="term" value="C:membrane"/>
    <property type="evidence" value="ECO:0007669"/>
    <property type="project" value="TreeGrafter"/>
</dbReference>
<keyword evidence="2" id="KW-1133">Transmembrane helix</keyword>
<feature type="transmembrane region" description="Helical" evidence="2">
    <location>
        <begin position="349"/>
        <end position="368"/>
    </location>
</feature>
<feature type="transmembrane region" description="Helical" evidence="2">
    <location>
        <begin position="226"/>
        <end position="247"/>
    </location>
</feature>
<feature type="transmembrane region" description="Helical" evidence="2">
    <location>
        <begin position="96"/>
        <end position="115"/>
    </location>
</feature>
<keyword evidence="2" id="KW-0812">Transmembrane</keyword>
<evidence type="ECO:0000313" key="5">
    <source>
        <dbReference type="EMBL" id="KGN41402.1"/>
    </source>
</evidence>
<dbReference type="PANTHER" id="PTHR23028">
    <property type="entry name" value="ACETYLTRANSFERASE"/>
    <property type="match status" value="1"/>
</dbReference>
<keyword evidence="2" id="KW-0472">Membrane</keyword>
<evidence type="ECO:0000256" key="2">
    <source>
        <dbReference type="SAM" id="Phobius"/>
    </source>
</evidence>
<feature type="domain" description="SGNH" evidence="4">
    <location>
        <begin position="438"/>
        <end position="676"/>
    </location>
</feature>
<name>A0A0A0JZ87_9MICO</name>
<dbReference type="OrthoDB" id="3404679at2"/>
<feature type="transmembrane region" description="Helical" evidence="2">
    <location>
        <begin position="55"/>
        <end position="75"/>
    </location>
</feature>
<feature type="domain" description="Acyltransferase 3" evidence="3">
    <location>
        <begin position="31"/>
        <end position="363"/>
    </location>
</feature>
<feature type="transmembrane region" description="Helical" evidence="2">
    <location>
        <begin position="383"/>
        <end position="405"/>
    </location>
</feature>
<reference evidence="5 6" key="1">
    <citation type="submission" date="2013-08" db="EMBL/GenBank/DDBJ databases">
        <title>The genome sequence of Knoellia aerolata.</title>
        <authorList>
            <person name="Zhu W."/>
            <person name="Wang G."/>
        </authorList>
    </citation>
    <scope>NUCLEOTIDE SEQUENCE [LARGE SCALE GENOMIC DNA]</scope>
    <source>
        <strain evidence="5 6">DSM 18566</strain>
    </source>
</reference>
<feature type="compositionally biased region" description="Polar residues" evidence="1">
    <location>
        <begin position="1"/>
        <end position="16"/>
    </location>
</feature>
<evidence type="ECO:0000313" key="6">
    <source>
        <dbReference type="Proteomes" id="UP000030013"/>
    </source>
</evidence>
<dbReference type="Pfam" id="PF01757">
    <property type="entry name" value="Acyl_transf_3"/>
    <property type="match status" value="1"/>
</dbReference>
<comment type="caution">
    <text evidence="5">The sequence shown here is derived from an EMBL/GenBank/DDBJ whole genome shotgun (WGS) entry which is preliminary data.</text>
</comment>
<dbReference type="RefSeq" id="WP_052112784.1">
    <property type="nucleotide sequence ID" value="NZ_AVPL01000018.1"/>
</dbReference>
<dbReference type="InterPro" id="IPR002656">
    <property type="entry name" value="Acyl_transf_3_dom"/>
</dbReference>
<dbReference type="PANTHER" id="PTHR23028:SF53">
    <property type="entry name" value="ACYL_TRANSF_3 DOMAIN-CONTAINING PROTEIN"/>
    <property type="match status" value="1"/>
</dbReference>
<feature type="region of interest" description="Disordered" evidence="1">
    <location>
        <begin position="1"/>
        <end position="24"/>
    </location>
</feature>
<dbReference type="GO" id="GO:0009103">
    <property type="term" value="P:lipopolysaccharide biosynthetic process"/>
    <property type="evidence" value="ECO:0007669"/>
    <property type="project" value="TreeGrafter"/>
</dbReference>
<feature type="transmembrane region" description="Helical" evidence="2">
    <location>
        <begin position="33"/>
        <end position="49"/>
    </location>
</feature>
<evidence type="ECO:0000259" key="4">
    <source>
        <dbReference type="Pfam" id="PF19040"/>
    </source>
</evidence>
<feature type="transmembrane region" description="Helical" evidence="2">
    <location>
        <begin position="286"/>
        <end position="303"/>
    </location>
</feature>
<keyword evidence="6" id="KW-1185">Reference proteome</keyword>
<dbReference type="Proteomes" id="UP000030013">
    <property type="component" value="Unassembled WGS sequence"/>
</dbReference>